<comment type="catalytic activity">
    <reaction evidence="2">
        <text>a fatty acyl-CoA + H2O = a fatty acid + CoA + H(+)</text>
        <dbReference type="Rhea" id="RHEA:16781"/>
        <dbReference type="ChEBI" id="CHEBI:15377"/>
        <dbReference type="ChEBI" id="CHEBI:15378"/>
        <dbReference type="ChEBI" id="CHEBI:28868"/>
        <dbReference type="ChEBI" id="CHEBI:57287"/>
        <dbReference type="ChEBI" id="CHEBI:77636"/>
        <dbReference type="EC" id="3.1.2.20"/>
    </reaction>
</comment>
<dbReference type="Proteomes" id="UP000236379">
    <property type="component" value="Unassembled WGS sequence"/>
</dbReference>
<evidence type="ECO:0000259" key="8">
    <source>
        <dbReference type="Pfam" id="PF03061"/>
    </source>
</evidence>
<dbReference type="RefSeq" id="WP_103311485.1">
    <property type="nucleotide sequence ID" value="NZ_PPPD01000001.1"/>
</dbReference>
<dbReference type="SUPFAM" id="SSF54637">
    <property type="entry name" value="Thioesterase/thiol ester dehydrase-isomerase"/>
    <property type="match status" value="1"/>
</dbReference>
<comment type="caution">
    <text evidence="9">The sequence shown here is derived from an EMBL/GenBank/DDBJ whole genome shotgun (WGS) entry which is preliminary data.</text>
</comment>
<dbReference type="EMBL" id="PPPD01000001">
    <property type="protein sequence ID" value="PNY81042.1"/>
    <property type="molecule type" value="Genomic_DNA"/>
</dbReference>
<proteinExistence type="inferred from homology"/>
<reference evidence="9 10" key="1">
    <citation type="submission" date="2018-01" db="EMBL/GenBank/DDBJ databases">
        <title>Deinococcus koreensis sp. nov., a radiation-resistant bacterium isolated from river water.</title>
        <authorList>
            <person name="Choi A."/>
        </authorList>
    </citation>
    <scope>NUCLEOTIDE SEQUENCE [LARGE SCALE GENOMIC DNA]</scope>
    <source>
        <strain evidence="9 10">SJW1-2</strain>
    </source>
</reference>
<accession>A0A2K3UWX4</accession>
<dbReference type="Pfam" id="PF03061">
    <property type="entry name" value="4HBT"/>
    <property type="match status" value="1"/>
</dbReference>
<dbReference type="InterPro" id="IPR003736">
    <property type="entry name" value="PAAI_dom"/>
</dbReference>
<dbReference type="OrthoDB" id="337200at2"/>
<dbReference type="InterPro" id="IPR029069">
    <property type="entry name" value="HotDog_dom_sf"/>
</dbReference>
<evidence type="ECO:0000313" key="10">
    <source>
        <dbReference type="Proteomes" id="UP000236379"/>
    </source>
</evidence>
<dbReference type="AlphaFoldDB" id="A0A2K3UWX4"/>
<comment type="similarity">
    <text evidence="4">Belongs to the YigI thioesterase family.</text>
</comment>
<dbReference type="GO" id="GO:0047617">
    <property type="term" value="F:fatty acyl-CoA hydrolase activity"/>
    <property type="evidence" value="ECO:0007669"/>
    <property type="project" value="UniProtKB-EC"/>
</dbReference>
<evidence type="ECO:0000256" key="3">
    <source>
        <dbReference type="ARBA" id="ARBA00036002"/>
    </source>
</evidence>
<protein>
    <recommendedName>
        <fullName evidence="6">Medium/long-chain acyl-CoA thioesterase YigI</fullName>
        <ecNumber evidence="5">3.1.2.20</ecNumber>
    </recommendedName>
</protein>
<keyword evidence="1" id="KW-0378">Hydrolase</keyword>
<evidence type="ECO:0000313" key="9">
    <source>
        <dbReference type="EMBL" id="PNY81042.1"/>
    </source>
</evidence>
<organism evidence="9 10">
    <name type="scientific">Deinococcus koreensis</name>
    <dbReference type="NCBI Taxonomy" id="2054903"/>
    <lineage>
        <taxon>Bacteria</taxon>
        <taxon>Thermotogati</taxon>
        <taxon>Deinococcota</taxon>
        <taxon>Deinococci</taxon>
        <taxon>Deinococcales</taxon>
        <taxon>Deinococcaceae</taxon>
        <taxon>Deinococcus</taxon>
    </lineage>
</organism>
<evidence type="ECO:0000256" key="2">
    <source>
        <dbReference type="ARBA" id="ARBA00035880"/>
    </source>
</evidence>
<dbReference type="InterPro" id="IPR006683">
    <property type="entry name" value="Thioestr_dom"/>
</dbReference>
<feature type="domain" description="Thioesterase" evidence="8">
    <location>
        <begin position="50"/>
        <end position="119"/>
    </location>
</feature>
<comment type="catalytic activity">
    <reaction evidence="3">
        <text>a long-chain fatty acyl-CoA + H2O = a long-chain fatty acid + CoA + H(+)</text>
        <dbReference type="Rhea" id="RHEA:67680"/>
        <dbReference type="ChEBI" id="CHEBI:15377"/>
        <dbReference type="ChEBI" id="CHEBI:15378"/>
        <dbReference type="ChEBI" id="CHEBI:57287"/>
        <dbReference type="ChEBI" id="CHEBI:57560"/>
        <dbReference type="ChEBI" id="CHEBI:83139"/>
    </reaction>
</comment>
<dbReference type="NCBIfam" id="TIGR00369">
    <property type="entry name" value="unchar_dom_1"/>
    <property type="match status" value="1"/>
</dbReference>
<dbReference type="EC" id="3.1.2.20" evidence="5"/>
<evidence type="ECO:0000256" key="1">
    <source>
        <dbReference type="ARBA" id="ARBA00022801"/>
    </source>
</evidence>
<dbReference type="PANTHER" id="PTHR43240">
    <property type="entry name" value="1,4-DIHYDROXY-2-NAPHTHOYL-COA THIOESTERASE 1"/>
    <property type="match status" value="1"/>
</dbReference>
<dbReference type="Gene3D" id="3.10.129.10">
    <property type="entry name" value="Hotdog Thioesterase"/>
    <property type="match status" value="1"/>
</dbReference>
<evidence type="ECO:0000256" key="4">
    <source>
        <dbReference type="ARBA" id="ARBA00038381"/>
    </source>
</evidence>
<evidence type="ECO:0000256" key="7">
    <source>
        <dbReference type="ARBA" id="ARBA00048062"/>
    </source>
</evidence>
<dbReference type="CDD" id="cd03443">
    <property type="entry name" value="PaaI_thioesterase"/>
    <property type="match status" value="1"/>
</dbReference>
<gene>
    <name evidence="9" type="ORF">CVO96_06325</name>
</gene>
<dbReference type="PANTHER" id="PTHR43240:SF20">
    <property type="entry name" value="MEDIUM_LONG-CHAIN ACYL-COA THIOESTERASE YIGI"/>
    <property type="match status" value="1"/>
</dbReference>
<name>A0A2K3UWX4_9DEIO</name>
<evidence type="ECO:0000256" key="6">
    <source>
        <dbReference type="ARBA" id="ARBA00040062"/>
    </source>
</evidence>
<sequence length="140" mass="14892">MTEARMAVQQALFDRQGLMRTLGAQVVHASPGEVHVRVPLTDATTQHDDFMHAGAFTAVMDSACGAAALGLWDDAVGVLTSEFKVNFLRPARGDVTARGRVLKSGRTQTVCIAEAWATGRGGADELIAVMTATMVPVRPR</sequence>
<keyword evidence="10" id="KW-1185">Reference proteome</keyword>
<comment type="catalytic activity">
    <reaction evidence="7">
        <text>a medium-chain fatty acyl-CoA + H2O = a medium-chain fatty acid + CoA + H(+)</text>
        <dbReference type="Rhea" id="RHEA:68184"/>
        <dbReference type="ChEBI" id="CHEBI:15377"/>
        <dbReference type="ChEBI" id="CHEBI:15378"/>
        <dbReference type="ChEBI" id="CHEBI:57287"/>
        <dbReference type="ChEBI" id="CHEBI:59558"/>
        <dbReference type="ChEBI" id="CHEBI:90546"/>
    </reaction>
</comment>
<evidence type="ECO:0000256" key="5">
    <source>
        <dbReference type="ARBA" id="ARBA00038894"/>
    </source>
</evidence>